<dbReference type="FunFam" id="1.10.1450.10:FF:000063">
    <property type="entry name" value="Tetraspanin"/>
    <property type="match status" value="1"/>
</dbReference>
<dbReference type="OrthoDB" id="2014092at2759"/>
<keyword evidence="6" id="KW-1015">Disulfide bond</keyword>
<name>A0A6P4ZWG3_BRABE</name>
<comment type="subcellular location">
    <subcellularLocation>
        <location evidence="1 7">Membrane</location>
        <topology evidence="1 7">Multi-pass membrane protein</topology>
    </subcellularLocation>
</comment>
<dbReference type="SUPFAM" id="SSF48652">
    <property type="entry name" value="Tetraspanin"/>
    <property type="match status" value="1"/>
</dbReference>
<evidence type="ECO:0000313" key="8">
    <source>
        <dbReference type="Proteomes" id="UP000515135"/>
    </source>
</evidence>
<protein>
    <recommendedName>
        <fullName evidence="7">Tetraspanin</fullName>
    </recommendedName>
</protein>
<dbReference type="Pfam" id="PF00335">
    <property type="entry name" value="Tetraspanin"/>
    <property type="match status" value="1"/>
</dbReference>
<dbReference type="Gene3D" id="1.10.1450.10">
    <property type="entry name" value="Tetraspanin"/>
    <property type="match status" value="1"/>
</dbReference>
<keyword evidence="3 7" id="KW-0812">Transmembrane</keyword>
<dbReference type="PANTHER" id="PTHR19282">
    <property type="entry name" value="TETRASPANIN"/>
    <property type="match status" value="1"/>
</dbReference>
<comment type="similarity">
    <text evidence="2 7">Belongs to the tetraspanin (TM4SF) family.</text>
</comment>
<feature type="transmembrane region" description="Helical" evidence="7">
    <location>
        <begin position="277"/>
        <end position="298"/>
    </location>
</feature>
<evidence type="ECO:0000256" key="3">
    <source>
        <dbReference type="ARBA" id="ARBA00022692"/>
    </source>
</evidence>
<dbReference type="InterPro" id="IPR008952">
    <property type="entry name" value="Tetraspanin_EC2_sf"/>
</dbReference>
<keyword evidence="8" id="KW-1185">Reference proteome</keyword>
<feature type="disulfide bond" evidence="6">
    <location>
        <begin position="196"/>
        <end position="212"/>
    </location>
</feature>
<evidence type="ECO:0000256" key="2">
    <source>
        <dbReference type="ARBA" id="ARBA00006840"/>
    </source>
</evidence>
<gene>
    <name evidence="9" type="primary">LOC109478271</name>
</gene>
<keyword evidence="5 7" id="KW-0472">Membrane</keyword>
<dbReference type="PIRSF" id="PIRSF002419">
    <property type="entry name" value="Tetraspanin"/>
    <property type="match status" value="1"/>
</dbReference>
<dbReference type="KEGG" id="bbel:109478271"/>
<dbReference type="RefSeq" id="XP_019635287.1">
    <property type="nucleotide sequence ID" value="XM_019779728.1"/>
</dbReference>
<feature type="transmembrane region" description="Helical" evidence="7">
    <location>
        <begin position="135"/>
        <end position="157"/>
    </location>
</feature>
<proteinExistence type="inferred from homology"/>
<dbReference type="InterPro" id="IPR018499">
    <property type="entry name" value="Tetraspanin/Peripherin"/>
</dbReference>
<accession>A0A6P4ZWG3</accession>
<evidence type="ECO:0000256" key="4">
    <source>
        <dbReference type="ARBA" id="ARBA00022989"/>
    </source>
</evidence>
<feature type="transmembrane region" description="Helical" evidence="7">
    <location>
        <begin position="96"/>
        <end position="123"/>
    </location>
</feature>
<dbReference type="InterPro" id="IPR000301">
    <property type="entry name" value="Tetraspanin_animals"/>
</dbReference>
<evidence type="ECO:0000313" key="9">
    <source>
        <dbReference type="RefSeq" id="XP_019635287.1"/>
    </source>
</evidence>
<dbReference type="GeneID" id="109478271"/>
<evidence type="ECO:0000256" key="1">
    <source>
        <dbReference type="ARBA" id="ARBA00004141"/>
    </source>
</evidence>
<keyword evidence="4 7" id="KW-1133">Transmembrane helix</keyword>
<sequence>MQTTEKTSSSLVITEDGIMPMERRSRVKSLESPSPRRRRLAEEGQVNLCVKYTIFSVNVIFWIVGGAVLAIGIWGMVEKRNLSSGVARLTNVDNSFLAVVMDPMLIFVVVGLLIFLLSFCACLGSLRENTCLLSFFSYSLVFIFVVEITGGILVYVYKDSIEQALGRGFRTAIVRYIEDSDLQFIVDEIQMGLKCCGSQAYTDWNENRYFNCSSPSARACGVPHSCCLSASASYTQDQVLNTQCGFNAIGMKLDEARDRIYVRGCQRSIVEWINNNMYLIGGVFVGAVILQIMALCFARKLINDIELIKAYW</sequence>
<dbReference type="GO" id="GO:0005886">
    <property type="term" value="C:plasma membrane"/>
    <property type="evidence" value="ECO:0007669"/>
    <property type="project" value="TreeGrafter"/>
</dbReference>
<evidence type="ECO:0000256" key="7">
    <source>
        <dbReference type="RuleBase" id="RU361218"/>
    </source>
</evidence>
<dbReference type="AlphaFoldDB" id="A0A6P4ZWG3"/>
<dbReference type="PANTHER" id="PTHR19282:SF431">
    <property type="entry name" value="TETRASPANIN 26A, ISOFORM B-RELATED"/>
    <property type="match status" value="1"/>
</dbReference>
<organism evidence="8 9">
    <name type="scientific">Branchiostoma belcheri</name>
    <name type="common">Amphioxus</name>
    <dbReference type="NCBI Taxonomy" id="7741"/>
    <lineage>
        <taxon>Eukaryota</taxon>
        <taxon>Metazoa</taxon>
        <taxon>Chordata</taxon>
        <taxon>Cephalochordata</taxon>
        <taxon>Leptocardii</taxon>
        <taxon>Amphioxiformes</taxon>
        <taxon>Branchiostomatidae</taxon>
        <taxon>Branchiostoma</taxon>
    </lineage>
</organism>
<evidence type="ECO:0000256" key="5">
    <source>
        <dbReference type="ARBA" id="ARBA00023136"/>
    </source>
</evidence>
<feature type="transmembrane region" description="Helical" evidence="7">
    <location>
        <begin position="55"/>
        <end position="76"/>
    </location>
</feature>
<evidence type="ECO:0000256" key="6">
    <source>
        <dbReference type="PIRSR" id="PIRSR002419-1"/>
    </source>
</evidence>
<reference evidence="9" key="1">
    <citation type="submission" date="2025-08" db="UniProtKB">
        <authorList>
            <consortium name="RefSeq"/>
        </authorList>
    </citation>
    <scope>IDENTIFICATION</scope>
    <source>
        <tissue evidence="9">Gonad</tissue>
    </source>
</reference>
<dbReference type="Proteomes" id="UP000515135">
    <property type="component" value="Unplaced"/>
</dbReference>
<dbReference type="PRINTS" id="PR00259">
    <property type="entry name" value="TMFOUR"/>
</dbReference>